<name>A0A2I0T132_LIMLA</name>
<keyword evidence="2" id="KW-1185">Reference proteome</keyword>
<protein>
    <submittedName>
        <fullName evidence="1">Uncharacterized protein</fullName>
    </submittedName>
</protein>
<organism evidence="1 2">
    <name type="scientific">Limosa lapponica baueri</name>
    <dbReference type="NCBI Taxonomy" id="1758121"/>
    <lineage>
        <taxon>Eukaryota</taxon>
        <taxon>Metazoa</taxon>
        <taxon>Chordata</taxon>
        <taxon>Craniata</taxon>
        <taxon>Vertebrata</taxon>
        <taxon>Euteleostomi</taxon>
        <taxon>Archelosauria</taxon>
        <taxon>Archosauria</taxon>
        <taxon>Dinosauria</taxon>
        <taxon>Saurischia</taxon>
        <taxon>Theropoda</taxon>
        <taxon>Coelurosauria</taxon>
        <taxon>Aves</taxon>
        <taxon>Neognathae</taxon>
        <taxon>Neoaves</taxon>
        <taxon>Charadriiformes</taxon>
        <taxon>Scolopacidae</taxon>
        <taxon>Limosa</taxon>
    </lineage>
</organism>
<evidence type="ECO:0000313" key="1">
    <source>
        <dbReference type="EMBL" id="PKU27510.1"/>
    </source>
</evidence>
<dbReference type="Proteomes" id="UP000233556">
    <property type="component" value="Unassembled WGS sequence"/>
</dbReference>
<dbReference type="AlphaFoldDB" id="A0A2I0T132"/>
<dbReference type="EMBL" id="KZ526510">
    <property type="protein sequence ID" value="PKU27510.1"/>
    <property type="molecule type" value="Genomic_DNA"/>
</dbReference>
<reference evidence="2" key="1">
    <citation type="submission" date="2017-11" db="EMBL/GenBank/DDBJ databases">
        <authorList>
            <person name="Lima N.C."/>
            <person name="Parody-Merino A.M."/>
            <person name="Battley P.F."/>
            <person name="Fidler A.E."/>
            <person name="Prosdocimi F."/>
        </authorList>
    </citation>
    <scope>NUCLEOTIDE SEQUENCE [LARGE SCALE GENOMIC DNA]</scope>
</reference>
<sequence length="226" mass="25619">MSALSIDDGTYSYNRPIRPSQDRVVMDSPHRCSHLRHNPYSLHHSHSLDHACPPGCPFQRPVLPPARGGMRPDQSWPQECCGTQRMGQRSPYVPGGAQHKQVLETQHPVLPQSAALPPDPLHLYSEHHLQQQQQHCFSSPHPHHPFLLDSTNGLGFFQKAHAYPDASYSDYWPTPAERPTSAQQADIRRELCSLFPYGKVDHVMALYPDIKDIASLTLLIQRHRNL</sequence>
<evidence type="ECO:0000313" key="2">
    <source>
        <dbReference type="Proteomes" id="UP000233556"/>
    </source>
</evidence>
<accession>A0A2I0T132</accession>
<proteinExistence type="predicted"/>
<reference evidence="2" key="2">
    <citation type="submission" date="2017-12" db="EMBL/GenBank/DDBJ databases">
        <title>Genome sequence of the Bar-tailed Godwit (Limosa lapponica baueri).</title>
        <authorList>
            <person name="Lima N.C.B."/>
            <person name="Parody-Merino A.M."/>
            <person name="Battley P.F."/>
            <person name="Fidler A.E."/>
            <person name="Prosdocimi F."/>
        </authorList>
    </citation>
    <scope>NUCLEOTIDE SEQUENCE [LARGE SCALE GENOMIC DNA]</scope>
</reference>
<gene>
    <name evidence="1" type="ORF">llap_22186</name>
</gene>
<dbReference type="OrthoDB" id="392925at2759"/>